<keyword evidence="8" id="KW-1185">Reference proteome</keyword>
<keyword evidence="2 4" id="KW-0067">ATP-binding</keyword>
<dbReference type="Pfam" id="PF00069">
    <property type="entry name" value="Pkinase"/>
    <property type="match status" value="1"/>
</dbReference>
<evidence type="ECO:0000259" key="6">
    <source>
        <dbReference type="PROSITE" id="PS50011"/>
    </source>
</evidence>
<keyword evidence="5" id="KW-0472">Membrane</keyword>
<keyword evidence="3" id="KW-0802">TPR repeat</keyword>
<reference evidence="8" key="1">
    <citation type="journal article" date="2019" name="Int. J. Syst. Evol. Microbiol.">
        <title>The Global Catalogue of Microorganisms (GCM) 10K type strain sequencing project: providing services to taxonomists for standard genome sequencing and annotation.</title>
        <authorList>
            <consortium name="The Broad Institute Genomics Platform"/>
            <consortium name="The Broad Institute Genome Sequencing Center for Infectious Disease"/>
            <person name="Wu L."/>
            <person name="Ma J."/>
        </authorList>
    </citation>
    <scope>NUCLEOTIDE SEQUENCE [LARGE SCALE GENOMIC DNA]</scope>
    <source>
        <strain evidence="8">JCM 4087</strain>
    </source>
</reference>
<dbReference type="Pfam" id="PF13374">
    <property type="entry name" value="TPR_10"/>
    <property type="match status" value="1"/>
</dbReference>
<dbReference type="SUPFAM" id="SSF48452">
    <property type="entry name" value="TPR-like"/>
    <property type="match status" value="2"/>
</dbReference>
<comment type="caution">
    <text evidence="7">The sequence shown here is derived from an EMBL/GenBank/DDBJ whole genome shotgun (WGS) entry which is preliminary data.</text>
</comment>
<dbReference type="SMART" id="SM00028">
    <property type="entry name" value="TPR"/>
    <property type="match status" value="7"/>
</dbReference>
<dbReference type="InterPro" id="IPR053137">
    <property type="entry name" value="NLR-like"/>
</dbReference>
<dbReference type="EMBL" id="JBHSPH010000002">
    <property type="protein sequence ID" value="MFC5862762.1"/>
    <property type="molecule type" value="Genomic_DNA"/>
</dbReference>
<gene>
    <name evidence="7" type="ORF">ACFPT7_10710</name>
</gene>
<evidence type="ECO:0000256" key="3">
    <source>
        <dbReference type="PROSITE-ProRule" id="PRU00339"/>
    </source>
</evidence>
<sequence length="873" mass="96723">MDTATWEKIQTLFHQALDLPELERDAFLRHACTDDATMLAELHAMLAADAEGTFLDNDLARVAAGVIEEPSATQHISRTFGPYTTVHLLGEGGMAVVYLAQRKDLGGHVAIKVLRDAWLSPSRRERFLSEQRTLAQLNYPSIAHLYDADTLSDGTPWFAMEYVQGISLTAWCAKHNCSITRRLQLFRTVCDAVQYAHQQAVIHRDLKPSNIYVKDDGSIRLLDFGIAKHLETLETPASQTVTSLRMLTPAYASPEQIRGEAVSVQADVYSLGIILFELLTSSLPYDLSNLTPGESATLLLDHDTPKPSALVARNRMADKPALVASRREWADLDVLCLAALHKDQQRRYRTVDALIRDIDHYLSSEPLDVRRDSLWYRASTFVRRNRRAVAFATGVLVFIAALITWSTLRIARARDAALAEAARTARVQSFLVNLFDGGNEDTGPPGDLRVVQLVDRGAVEANALSTAPRTQAELFETLGTVEDHLGKYDKADQLLHSSLALRTKLNGPDSPEAAEALLDISKLRMDQARFDEAEQLARQALAIDNKQLPPSHPARAKAISVLGMVLEDQGKYSEAIPILQQAVALQSAPGGVETDLSASLTELANCQFYSGHLDIANSLNQRVLAIDRRLYGDRNPQLADDLINLGAVQYEWGHFTEAEKYDRQALDIERSFYGNDHPETASAMTLLARALNAESRPADAVTLLKSALSIEEKAYGLVHPRVASTLNDLGHAAQRTGNFDEARADFQRMADIYRTVYNGKHYYIGVALGNLASAEAAQKQYASAERHYREALAMYADTLPANHKYIGTTHGKLGRLLLQQDRYKEAAQESVLAYQNLKAQPTPPTDALQEIRIDLQQEYTALHQPQELAAILH</sequence>
<evidence type="ECO:0000313" key="7">
    <source>
        <dbReference type="EMBL" id="MFC5862762.1"/>
    </source>
</evidence>
<dbReference type="PROSITE" id="PS00108">
    <property type="entry name" value="PROTEIN_KINASE_ST"/>
    <property type="match status" value="1"/>
</dbReference>
<name>A0ABW1EEJ6_9BACT</name>
<keyword evidence="5" id="KW-0812">Transmembrane</keyword>
<dbReference type="InterPro" id="IPR011990">
    <property type="entry name" value="TPR-like_helical_dom_sf"/>
</dbReference>
<feature type="domain" description="Protein kinase" evidence="6">
    <location>
        <begin position="83"/>
        <end position="362"/>
    </location>
</feature>
<dbReference type="PANTHER" id="PTHR46082:SF6">
    <property type="entry name" value="AAA+ ATPASE DOMAIN-CONTAINING PROTEIN-RELATED"/>
    <property type="match status" value="1"/>
</dbReference>
<feature type="binding site" evidence="4">
    <location>
        <position position="112"/>
    </location>
    <ligand>
        <name>ATP</name>
        <dbReference type="ChEBI" id="CHEBI:30616"/>
    </ligand>
</feature>
<feature type="repeat" description="TPR" evidence="3">
    <location>
        <begin position="556"/>
        <end position="589"/>
    </location>
</feature>
<dbReference type="Pfam" id="PF17874">
    <property type="entry name" value="TPR_MalT"/>
    <property type="match status" value="1"/>
</dbReference>
<evidence type="ECO:0000256" key="4">
    <source>
        <dbReference type="PROSITE-ProRule" id="PRU10141"/>
    </source>
</evidence>
<dbReference type="RefSeq" id="WP_263336602.1">
    <property type="nucleotide sequence ID" value="NZ_JAGSYH010000003.1"/>
</dbReference>
<dbReference type="SMART" id="SM00220">
    <property type="entry name" value="S_TKc"/>
    <property type="match status" value="1"/>
</dbReference>
<dbReference type="SUPFAM" id="SSF56112">
    <property type="entry name" value="Protein kinase-like (PK-like)"/>
    <property type="match status" value="1"/>
</dbReference>
<proteinExistence type="predicted"/>
<dbReference type="Gene3D" id="3.30.200.20">
    <property type="entry name" value="Phosphorylase Kinase, domain 1"/>
    <property type="match status" value="1"/>
</dbReference>
<dbReference type="Proteomes" id="UP001596091">
    <property type="component" value="Unassembled WGS sequence"/>
</dbReference>
<dbReference type="InterPro" id="IPR000719">
    <property type="entry name" value="Prot_kinase_dom"/>
</dbReference>
<dbReference type="InterPro" id="IPR011009">
    <property type="entry name" value="Kinase-like_dom_sf"/>
</dbReference>
<dbReference type="Pfam" id="PF13424">
    <property type="entry name" value="TPR_12"/>
    <property type="match status" value="1"/>
</dbReference>
<protein>
    <submittedName>
        <fullName evidence="7">Tetratricopeptide repeat protein</fullName>
    </submittedName>
</protein>
<evidence type="ECO:0000313" key="8">
    <source>
        <dbReference type="Proteomes" id="UP001596091"/>
    </source>
</evidence>
<feature type="transmembrane region" description="Helical" evidence="5">
    <location>
        <begin position="388"/>
        <end position="408"/>
    </location>
</feature>
<dbReference type="Gene3D" id="1.10.510.10">
    <property type="entry name" value="Transferase(Phosphotransferase) domain 1"/>
    <property type="match status" value="1"/>
</dbReference>
<evidence type="ECO:0000256" key="1">
    <source>
        <dbReference type="ARBA" id="ARBA00022741"/>
    </source>
</evidence>
<dbReference type="PROSITE" id="PS00107">
    <property type="entry name" value="PROTEIN_KINASE_ATP"/>
    <property type="match status" value="1"/>
</dbReference>
<keyword evidence="5" id="KW-1133">Transmembrane helix</keyword>
<dbReference type="PROSITE" id="PS50005">
    <property type="entry name" value="TPR"/>
    <property type="match status" value="1"/>
</dbReference>
<dbReference type="InterPro" id="IPR019734">
    <property type="entry name" value="TPR_rpt"/>
</dbReference>
<dbReference type="InterPro" id="IPR041617">
    <property type="entry name" value="TPR_MalT"/>
</dbReference>
<dbReference type="InterPro" id="IPR008271">
    <property type="entry name" value="Ser/Thr_kinase_AS"/>
</dbReference>
<organism evidence="7 8">
    <name type="scientific">Acidicapsa dinghuensis</name>
    <dbReference type="NCBI Taxonomy" id="2218256"/>
    <lineage>
        <taxon>Bacteria</taxon>
        <taxon>Pseudomonadati</taxon>
        <taxon>Acidobacteriota</taxon>
        <taxon>Terriglobia</taxon>
        <taxon>Terriglobales</taxon>
        <taxon>Acidobacteriaceae</taxon>
        <taxon>Acidicapsa</taxon>
    </lineage>
</organism>
<accession>A0ABW1EEJ6</accession>
<evidence type="ECO:0000256" key="5">
    <source>
        <dbReference type="SAM" id="Phobius"/>
    </source>
</evidence>
<dbReference type="CDD" id="cd14014">
    <property type="entry name" value="STKc_PknB_like"/>
    <property type="match status" value="1"/>
</dbReference>
<dbReference type="Gene3D" id="1.25.40.10">
    <property type="entry name" value="Tetratricopeptide repeat domain"/>
    <property type="match status" value="2"/>
</dbReference>
<dbReference type="PANTHER" id="PTHR46082">
    <property type="entry name" value="ATP/GTP-BINDING PROTEIN-RELATED"/>
    <property type="match status" value="1"/>
</dbReference>
<dbReference type="PROSITE" id="PS50011">
    <property type="entry name" value="PROTEIN_KINASE_DOM"/>
    <property type="match status" value="1"/>
</dbReference>
<keyword evidence="1 4" id="KW-0547">Nucleotide-binding</keyword>
<dbReference type="InterPro" id="IPR017441">
    <property type="entry name" value="Protein_kinase_ATP_BS"/>
</dbReference>
<evidence type="ECO:0000256" key="2">
    <source>
        <dbReference type="ARBA" id="ARBA00022840"/>
    </source>
</evidence>